<comment type="caution">
    <text evidence="2">The sequence shown here is derived from an EMBL/GenBank/DDBJ whole genome shotgun (WGS) entry which is preliminary data.</text>
</comment>
<dbReference type="Proteomes" id="UP000649826">
    <property type="component" value="Unassembled WGS sequence"/>
</dbReference>
<sequence>MNLNLTILKDYLPPELQTRLYGEAQDKLVCSRPFLCEADTSLITGNTYLLRAELLPFITPVSGCSFICVGSPVPFNWQESGISLLQINGSSSFTSVFNAICHIYDFFDHWDFMLHKELEKQADYEIQDILRLGAELFKNQINVIDHSLSIIFETVWETDSHGKRKVHIDNTPHTMRPNMTESIKNVCNLERRISVPYISSLKDNNFRSYCNNLFPLGYFTGCISITETEHPFRDSDFSLADYFFSVFQIAFEKHLRSVSSTNTYENNVLQKLLRHQPLTPNEQKELILSDNEELYCFKLHETNKTSCMPKEYMHAALYSFVPQILTSTIYHQRIIGLLKIPKQEDSSRTFLSFKDMLERMNYCAGISNSFSRLEQLDECLIQADYSLQNSTQTLNFFTNNIVSFLLHECTTRISRELLTTEALRRVISYDARKNTEYLHTLQVYLENEMNIAPTAQALFIHRSSLIKRLNKLTDLLQDNLSDSKTKLYYRLWFELKQ</sequence>
<organism evidence="2 3">
    <name type="scientific">Blautia difficilis</name>
    <dbReference type="NCBI Taxonomy" id="2763027"/>
    <lineage>
        <taxon>Bacteria</taxon>
        <taxon>Bacillati</taxon>
        <taxon>Bacillota</taxon>
        <taxon>Clostridia</taxon>
        <taxon>Lachnospirales</taxon>
        <taxon>Lachnospiraceae</taxon>
        <taxon>Blautia</taxon>
    </lineage>
</organism>
<dbReference type="Gene3D" id="1.10.10.2840">
    <property type="entry name" value="PucR C-terminal helix-turn-helix domain"/>
    <property type="match status" value="1"/>
</dbReference>
<dbReference type="InterPro" id="IPR042070">
    <property type="entry name" value="PucR_C-HTH_sf"/>
</dbReference>
<dbReference type="PANTHER" id="PTHR33744">
    <property type="entry name" value="CARBOHYDRATE DIACID REGULATOR"/>
    <property type="match status" value="1"/>
</dbReference>
<proteinExistence type="predicted"/>
<dbReference type="EMBL" id="JACOQG010000003">
    <property type="protein sequence ID" value="MBC5778781.1"/>
    <property type="molecule type" value="Genomic_DNA"/>
</dbReference>
<dbReference type="InterPro" id="IPR025736">
    <property type="entry name" value="PucR_C-HTH_dom"/>
</dbReference>
<feature type="domain" description="PucR C-terminal helix-turn-helix" evidence="1">
    <location>
        <begin position="437"/>
        <end position="491"/>
    </location>
</feature>
<protein>
    <submittedName>
        <fullName evidence="2">Helix-turn-helix domain-containing protein</fullName>
    </submittedName>
</protein>
<dbReference type="RefSeq" id="WP_186994286.1">
    <property type="nucleotide sequence ID" value="NZ_JACOQG010000003.1"/>
</dbReference>
<dbReference type="PANTHER" id="PTHR33744:SF1">
    <property type="entry name" value="DNA-BINDING TRANSCRIPTIONAL ACTIVATOR ADER"/>
    <property type="match status" value="1"/>
</dbReference>
<reference evidence="2 3" key="1">
    <citation type="submission" date="2020-08" db="EMBL/GenBank/DDBJ databases">
        <title>Genome public.</title>
        <authorList>
            <person name="Liu C."/>
            <person name="Sun Q."/>
        </authorList>
    </citation>
    <scope>NUCLEOTIDE SEQUENCE [LARGE SCALE GENOMIC DNA]</scope>
    <source>
        <strain evidence="2 3">M29</strain>
    </source>
</reference>
<evidence type="ECO:0000313" key="3">
    <source>
        <dbReference type="Proteomes" id="UP000649826"/>
    </source>
</evidence>
<evidence type="ECO:0000313" key="2">
    <source>
        <dbReference type="EMBL" id="MBC5778781.1"/>
    </source>
</evidence>
<dbReference type="Pfam" id="PF13556">
    <property type="entry name" value="HTH_30"/>
    <property type="match status" value="1"/>
</dbReference>
<name>A0ABR7IFI2_9FIRM</name>
<accession>A0ABR7IFI2</accession>
<keyword evidence="3" id="KW-1185">Reference proteome</keyword>
<dbReference type="InterPro" id="IPR051448">
    <property type="entry name" value="CdaR-like_regulators"/>
</dbReference>
<evidence type="ECO:0000259" key="1">
    <source>
        <dbReference type="Pfam" id="PF13556"/>
    </source>
</evidence>
<gene>
    <name evidence="2" type="ORF">H8Z82_03725</name>
</gene>